<keyword evidence="1 3" id="KW-0547">Nucleotide-binding</keyword>
<comment type="caution">
    <text evidence="6">The sequence shown here is derived from an EMBL/GenBank/DDBJ whole genome shotgun (WGS) entry which is preliminary data.</text>
</comment>
<dbReference type="InterPro" id="IPR000719">
    <property type="entry name" value="Prot_kinase_dom"/>
</dbReference>
<evidence type="ECO:0000313" key="6">
    <source>
        <dbReference type="EMBL" id="OHS95334.1"/>
    </source>
</evidence>
<dbReference type="FunFam" id="1.10.510.10:FF:000645">
    <property type="entry name" value="Probable serine/threonine-protein kinase DDB_G0268078"/>
    <property type="match status" value="1"/>
</dbReference>
<evidence type="ECO:0000313" key="7">
    <source>
        <dbReference type="Proteomes" id="UP000179807"/>
    </source>
</evidence>
<keyword evidence="7" id="KW-1185">Reference proteome</keyword>
<dbReference type="CDD" id="cd07830">
    <property type="entry name" value="STKc_MAK_like"/>
    <property type="match status" value="1"/>
</dbReference>
<dbReference type="Proteomes" id="UP000179807">
    <property type="component" value="Unassembled WGS sequence"/>
</dbReference>
<dbReference type="PROSITE" id="PS00107">
    <property type="entry name" value="PROTEIN_KINASE_ATP"/>
    <property type="match status" value="1"/>
</dbReference>
<keyword evidence="2 3" id="KW-0067">ATP-binding</keyword>
<dbReference type="PROSITE" id="PS50011">
    <property type="entry name" value="PROTEIN_KINASE_DOM"/>
    <property type="match status" value="1"/>
</dbReference>
<accession>A0A1J4J811</accession>
<feature type="region of interest" description="Disordered" evidence="4">
    <location>
        <begin position="290"/>
        <end position="315"/>
    </location>
</feature>
<dbReference type="GO" id="GO:0005524">
    <property type="term" value="F:ATP binding"/>
    <property type="evidence" value="ECO:0007669"/>
    <property type="project" value="UniProtKB-UniRule"/>
</dbReference>
<evidence type="ECO:0000256" key="4">
    <source>
        <dbReference type="SAM" id="MobiDB-lite"/>
    </source>
</evidence>
<dbReference type="SUPFAM" id="SSF56112">
    <property type="entry name" value="Protein kinase-like (PK-like)"/>
    <property type="match status" value="1"/>
</dbReference>
<dbReference type="InterPro" id="IPR050117">
    <property type="entry name" value="MAPK"/>
</dbReference>
<protein>
    <submittedName>
        <fullName evidence="6">CMGC family protein kinase</fullName>
    </submittedName>
</protein>
<dbReference type="InterPro" id="IPR011009">
    <property type="entry name" value="Kinase-like_dom_sf"/>
</dbReference>
<evidence type="ECO:0000256" key="1">
    <source>
        <dbReference type="ARBA" id="ARBA00022741"/>
    </source>
</evidence>
<dbReference type="PANTHER" id="PTHR24055">
    <property type="entry name" value="MITOGEN-ACTIVATED PROTEIN KINASE"/>
    <property type="match status" value="1"/>
</dbReference>
<feature type="binding site" evidence="3">
    <location>
        <position position="33"/>
    </location>
    <ligand>
        <name>ATP</name>
        <dbReference type="ChEBI" id="CHEBI:30616"/>
    </ligand>
</feature>
<dbReference type="GO" id="GO:0004672">
    <property type="term" value="F:protein kinase activity"/>
    <property type="evidence" value="ECO:0007669"/>
    <property type="project" value="InterPro"/>
</dbReference>
<dbReference type="SMART" id="SM00220">
    <property type="entry name" value="S_TKc"/>
    <property type="match status" value="1"/>
</dbReference>
<dbReference type="AlphaFoldDB" id="A0A1J4J811"/>
<gene>
    <name evidence="6" type="ORF">TRFO_38545</name>
</gene>
<keyword evidence="6" id="KW-0808">Transferase</keyword>
<feature type="compositionally biased region" description="Polar residues" evidence="4">
    <location>
        <begin position="298"/>
        <end position="311"/>
    </location>
</feature>
<organism evidence="6 7">
    <name type="scientific">Tritrichomonas foetus</name>
    <dbReference type="NCBI Taxonomy" id="1144522"/>
    <lineage>
        <taxon>Eukaryota</taxon>
        <taxon>Metamonada</taxon>
        <taxon>Parabasalia</taxon>
        <taxon>Tritrichomonadida</taxon>
        <taxon>Tritrichomonadidae</taxon>
        <taxon>Tritrichomonas</taxon>
    </lineage>
</organism>
<dbReference type="InterPro" id="IPR017441">
    <property type="entry name" value="Protein_kinase_ATP_BS"/>
</dbReference>
<dbReference type="Gene3D" id="3.30.200.20">
    <property type="entry name" value="Phosphorylase Kinase, domain 1"/>
    <property type="match status" value="1"/>
</dbReference>
<evidence type="ECO:0000259" key="5">
    <source>
        <dbReference type="PROSITE" id="PS50011"/>
    </source>
</evidence>
<sequence>MRRFEKLEIIGNGAFGVVTKCRDKDTGDLVAIKMMKQKYSSFEECLQLKEVKSLRKIKHENVVKLLQVFRENDCLFLVFELLPNGSLLQTINTINWRGSKFSEPEIRYTIMQLLHGLNYVHRQGFFHRDIKPENLLWSGHTLKIADFGLAREIRSRPPYTEYVATRWYRAPEIILRHEFYNSPVDIWAVGAIMAELYLGKPIFCGTSETDQFYKICAVLGSPNSQNWPDGIKLANRLGIRLNNNPPVSLSKLMPDASPQAIDLISQMLRYDPSKRPSAQQALQHPFFKGDKCPPNFESKPTQKSPLFQNTNADHHHPSRKVNLFAKYLENNTENVAAGSLPTKFVDSLLPEQQFSTSVQTAKSRPQMISSSFLKSMQSFDHMSTINENNNPFELPNSSRKISQNPSLRIIDTLIKPISGNLQQSGHGISLKGPTFNGSKTIDSKFRLNSLFS</sequence>
<dbReference type="OrthoDB" id="2158884at2759"/>
<evidence type="ECO:0000256" key="2">
    <source>
        <dbReference type="ARBA" id="ARBA00022840"/>
    </source>
</evidence>
<name>A0A1J4J811_9EUKA</name>
<dbReference type="Gene3D" id="1.10.510.10">
    <property type="entry name" value="Transferase(Phosphotransferase) domain 1"/>
    <property type="match status" value="1"/>
</dbReference>
<proteinExistence type="predicted"/>
<keyword evidence="6" id="KW-0418">Kinase</keyword>
<dbReference type="EMBL" id="MLAK01001252">
    <property type="protein sequence ID" value="OHS95334.1"/>
    <property type="molecule type" value="Genomic_DNA"/>
</dbReference>
<dbReference type="Pfam" id="PF00069">
    <property type="entry name" value="Pkinase"/>
    <property type="match status" value="1"/>
</dbReference>
<dbReference type="VEuPathDB" id="TrichDB:TRFO_38545"/>
<reference evidence="6" key="1">
    <citation type="submission" date="2016-10" db="EMBL/GenBank/DDBJ databases">
        <authorList>
            <person name="Benchimol M."/>
            <person name="Almeida L.G."/>
            <person name="Vasconcelos A.T."/>
            <person name="Perreira-Neves A."/>
            <person name="Rosa I.A."/>
            <person name="Tasca T."/>
            <person name="Bogo M.R."/>
            <person name="de Souza W."/>
        </authorList>
    </citation>
    <scope>NUCLEOTIDE SEQUENCE [LARGE SCALE GENOMIC DNA]</scope>
    <source>
        <strain evidence="6">K</strain>
    </source>
</reference>
<dbReference type="RefSeq" id="XP_068348471.1">
    <property type="nucleotide sequence ID" value="XM_068512106.1"/>
</dbReference>
<evidence type="ECO:0000256" key="3">
    <source>
        <dbReference type="PROSITE-ProRule" id="PRU10141"/>
    </source>
</evidence>
<feature type="domain" description="Protein kinase" evidence="5">
    <location>
        <begin position="4"/>
        <end position="287"/>
    </location>
</feature>
<dbReference type="FunFam" id="3.30.200.20:FF:000545">
    <property type="entry name" value="CMGC family protein kinase"/>
    <property type="match status" value="1"/>
</dbReference>
<dbReference type="GeneID" id="94846810"/>